<dbReference type="InterPro" id="IPR013762">
    <property type="entry name" value="Integrase-like_cat_sf"/>
</dbReference>
<dbReference type="EMBL" id="JADIMM010000070">
    <property type="protein sequence ID" value="MBO8457603.1"/>
    <property type="molecule type" value="Genomic_DNA"/>
</dbReference>
<evidence type="ECO:0000313" key="9">
    <source>
        <dbReference type="Proteomes" id="UP000823638"/>
    </source>
</evidence>
<dbReference type="InterPro" id="IPR050090">
    <property type="entry name" value="Tyrosine_recombinase_XerCD"/>
</dbReference>
<dbReference type="Gene3D" id="1.10.150.130">
    <property type="match status" value="1"/>
</dbReference>
<evidence type="ECO:0000259" key="7">
    <source>
        <dbReference type="PROSITE" id="PS51900"/>
    </source>
</evidence>
<evidence type="ECO:0000256" key="2">
    <source>
        <dbReference type="ARBA" id="ARBA00022908"/>
    </source>
</evidence>
<keyword evidence="2" id="KW-0229">DNA integration</keyword>
<dbReference type="CDD" id="cd00798">
    <property type="entry name" value="INT_XerDC_C"/>
    <property type="match status" value="1"/>
</dbReference>
<evidence type="ECO:0000256" key="5">
    <source>
        <dbReference type="PROSITE-ProRule" id="PRU01248"/>
    </source>
</evidence>
<evidence type="ECO:0000313" key="8">
    <source>
        <dbReference type="EMBL" id="MBO8457603.1"/>
    </source>
</evidence>
<proteinExistence type="predicted"/>
<evidence type="ECO:0000259" key="6">
    <source>
        <dbReference type="PROSITE" id="PS51898"/>
    </source>
</evidence>
<dbReference type="NCBIfam" id="NF001399">
    <property type="entry name" value="PRK00283.1"/>
    <property type="match status" value="1"/>
</dbReference>
<dbReference type="InterPro" id="IPR010998">
    <property type="entry name" value="Integrase_recombinase_N"/>
</dbReference>
<keyword evidence="3 5" id="KW-0238">DNA-binding</keyword>
<keyword evidence="4" id="KW-0233">DNA recombination</keyword>
<dbReference type="InterPro" id="IPR004107">
    <property type="entry name" value="Integrase_SAM-like_N"/>
</dbReference>
<dbReference type="Pfam" id="PF02899">
    <property type="entry name" value="Phage_int_SAM_1"/>
    <property type="match status" value="1"/>
</dbReference>
<dbReference type="Gene3D" id="1.10.443.10">
    <property type="entry name" value="Intergrase catalytic core"/>
    <property type="match status" value="1"/>
</dbReference>
<dbReference type="SUPFAM" id="SSF56349">
    <property type="entry name" value="DNA breaking-rejoining enzymes"/>
    <property type="match status" value="1"/>
</dbReference>
<organism evidence="8 9">
    <name type="scientific">Candidatus Gallitreponema excrementavium</name>
    <dbReference type="NCBI Taxonomy" id="2840840"/>
    <lineage>
        <taxon>Bacteria</taxon>
        <taxon>Pseudomonadati</taxon>
        <taxon>Spirochaetota</taxon>
        <taxon>Spirochaetia</taxon>
        <taxon>Spirochaetales</taxon>
        <taxon>Candidatus Gallitreponema</taxon>
    </lineage>
</organism>
<dbReference type="InterPro" id="IPR002104">
    <property type="entry name" value="Integrase_catalytic"/>
</dbReference>
<dbReference type="Pfam" id="PF00589">
    <property type="entry name" value="Phage_integrase"/>
    <property type="match status" value="1"/>
</dbReference>
<sequence length="297" mass="33858">MERNLLEEFKVDLLTVEQLSGLTVEVYCETAYRFLSWCKNKGVSPEDITPADLPDFIIGLGGSDLSPRTIAKNISALRAFGRFLCDGHIWKDNYAMLLELPRQDRTVPRVLEYNEIERLLNACDMNSPGGIRDRALFELVYSCGLRVSEVSSLKLKDVHLDRKILMVFGKGNKERLVPFGSRAKESLTLYFDTAREKLLRGKISPYVFVNRMGGKLSRKGIWKRLQDMELKSGVESKIHTLRHSFATHLLEGGADLRSVQELLGHSDITTTQIYTHVNEDSLETYYREFFNTGGKNE</sequence>
<dbReference type="GO" id="GO:0007059">
    <property type="term" value="P:chromosome segregation"/>
    <property type="evidence" value="ECO:0007669"/>
    <property type="project" value="UniProtKB-KW"/>
</dbReference>
<gene>
    <name evidence="8" type="ORF">IAA81_05165</name>
</gene>
<dbReference type="PANTHER" id="PTHR30349:SF81">
    <property type="entry name" value="TYROSINE RECOMBINASE XERC"/>
    <property type="match status" value="1"/>
</dbReference>
<reference evidence="8" key="1">
    <citation type="submission" date="2020-10" db="EMBL/GenBank/DDBJ databases">
        <authorList>
            <person name="Gilroy R."/>
        </authorList>
    </citation>
    <scope>NUCLEOTIDE SEQUENCE</scope>
    <source>
        <strain evidence="8">10532</strain>
    </source>
</reference>
<evidence type="ECO:0000256" key="3">
    <source>
        <dbReference type="ARBA" id="ARBA00023125"/>
    </source>
</evidence>
<evidence type="ECO:0000256" key="1">
    <source>
        <dbReference type="ARBA" id="ARBA00022829"/>
    </source>
</evidence>
<dbReference type="GO" id="GO:0015074">
    <property type="term" value="P:DNA integration"/>
    <property type="evidence" value="ECO:0007669"/>
    <property type="project" value="UniProtKB-KW"/>
</dbReference>
<dbReference type="Proteomes" id="UP000823638">
    <property type="component" value="Unassembled WGS sequence"/>
</dbReference>
<accession>A0A9D9HPS9</accession>
<feature type="domain" description="Core-binding (CB)" evidence="7">
    <location>
        <begin position="1"/>
        <end position="85"/>
    </location>
</feature>
<reference evidence="8" key="2">
    <citation type="journal article" date="2021" name="PeerJ">
        <title>Extensive microbial diversity within the chicken gut microbiome revealed by metagenomics and culture.</title>
        <authorList>
            <person name="Gilroy R."/>
            <person name="Ravi A."/>
            <person name="Getino M."/>
            <person name="Pursley I."/>
            <person name="Horton D.L."/>
            <person name="Alikhan N.F."/>
            <person name="Baker D."/>
            <person name="Gharbi K."/>
            <person name="Hall N."/>
            <person name="Watson M."/>
            <person name="Adriaenssens E.M."/>
            <person name="Foster-Nyarko E."/>
            <person name="Jarju S."/>
            <person name="Secka A."/>
            <person name="Antonio M."/>
            <person name="Oren A."/>
            <person name="Chaudhuri R.R."/>
            <person name="La Ragione R."/>
            <person name="Hildebrand F."/>
            <person name="Pallen M.J."/>
        </authorList>
    </citation>
    <scope>NUCLEOTIDE SEQUENCE</scope>
    <source>
        <strain evidence="8">10532</strain>
    </source>
</reference>
<keyword evidence="1" id="KW-0159">Chromosome partition</keyword>
<dbReference type="InterPro" id="IPR044068">
    <property type="entry name" value="CB"/>
</dbReference>
<dbReference type="PROSITE" id="PS51898">
    <property type="entry name" value="TYR_RECOMBINASE"/>
    <property type="match status" value="1"/>
</dbReference>
<dbReference type="AlphaFoldDB" id="A0A9D9HPS9"/>
<feature type="domain" description="Tyr recombinase" evidence="6">
    <location>
        <begin position="106"/>
        <end position="287"/>
    </location>
</feature>
<protein>
    <submittedName>
        <fullName evidence="8">Tyrosine recombinase</fullName>
    </submittedName>
</protein>
<dbReference type="PANTHER" id="PTHR30349">
    <property type="entry name" value="PHAGE INTEGRASE-RELATED"/>
    <property type="match status" value="1"/>
</dbReference>
<dbReference type="GO" id="GO:0003677">
    <property type="term" value="F:DNA binding"/>
    <property type="evidence" value="ECO:0007669"/>
    <property type="project" value="UniProtKB-UniRule"/>
</dbReference>
<name>A0A9D9HPS9_9SPIR</name>
<dbReference type="GO" id="GO:0006310">
    <property type="term" value="P:DNA recombination"/>
    <property type="evidence" value="ECO:0007669"/>
    <property type="project" value="UniProtKB-KW"/>
</dbReference>
<dbReference type="PROSITE" id="PS51900">
    <property type="entry name" value="CB"/>
    <property type="match status" value="1"/>
</dbReference>
<comment type="caution">
    <text evidence="8">The sequence shown here is derived from an EMBL/GenBank/DDBJ whole genome shotgun (WGS) entry which is preliminary data.</text>
</comment>
<evidence type="ECO:0000256" key="4">
    <source>
        <dbReference type="ARBA" id="ARBA00023172"/>
    </source>
</evidence>
<dbReference type="InterPro" id="IPR011010">
    <property type="entry name" value="DNA_brk_join_enz"/>
</dbReference>